<evidence type="ECO:0000313" key="2">
    <source>
        <dbReference type="Proteomes" id="UP000015106"/>
    </source>
</evidence>
<organism evidence="1 2">
    <name type="scientific">Triticum urartu</name>
    <name type="common">Red wild einkorn</name>
    <name type="synonym">Crithodium urartu</name>
    <dbReference type="NCBI Taxonomy" id="4572"/>
    <lineage>
        <taxon>Eukaryota</taxon>
        <taxon>Viridiplantae</taxon>
        <taxon>Streptophyta</taxon>
        <taxon>Embryophyta</taxon>
        <taxon>Tracheophyta</taxon>
        <taxon>Spermatophyta</taxon>
        <taxon>Magnoliopsida</taxon>
        <taxon>Liliopsida</taxon>
        <taxon>Poales</taxon>
        <taxon>Poaceae</taxon>
        <taxon>BOP clade</taxon>
        <taxon>Pooideae</taxon>
        <taxon>Triticodae</taxon>
        <taxon>Triticeae</taxon>
        <taxon>Triticinae</taxon>
        <taxon>Triticum</taxon>
    </lineage>
</organism>
<reference evidence="1" key="3">
    <citation type="submission" date="2022-06" db="UniProtKB">
        <authorList>
            <consortium name="EnsemblPlants"/>
        </authorList>
    </citation>
    <scope>IDENTIFICATION</scope>
</reference>
<keyword evidence="2" id="KW-1185">Reference proteome</keyword>
<name>A0A8R7PH82_TRIUA</name>
<evidence type="ECO:0000313" key="1">
    <source>
        <dbReference type="EnsemblPlants" id="TuG1812G0200003820.01.T01.cds360568"/>
    </source>
</evidence>
<proteinExistence type="predicted"/>
<dbReference type="AlphaFoldDB" id="A0A8R7PH82"/>
<reference evidence="2" key="1">
    <citation type="journal article" date="2013" name="Nature">
        <title>Draft genome of the wheat A-genome progenitor Triticum urartu.</title>
        <authorList>
            <person name="Ling H.Q."/>
            <person name="Zhao S."/>
            <person name="Liu D."/>
            <person name="Wang J."/>
            <person name="Sun H."/>
            <person name="Zhang C."/>
            <person name="Fan H."/>
            <person name="Li D."/>
            <person name="Dong L."/>
            <person name="Tao Y."/>
            <person name="Gao C."/>
            <person name="Wu H."/>
            <person name="Li Y."/>
            <person name="Cui Y."/>
            <person name="Guo X."/>
            <person name="Zheng S."/>
            <person name="Wang B."/>
            <person name="Yu K."/>
            <person name="Liang Q."/>
            <person name="Yang W."/>
            <person name="Lou X."/>
            <person name="Chen J."/>
            <person name="Feng M."/>
            <person name="Jian J."/>
            <person name="Zhang X."/>
            <person name="Luo G."/>
            <person name="Jiang Y."/>
            <person name="Liu J."/>
            <person name="Wang Z."/>
            <person name="Sha Y."/>
            <person name="Zhang B."/>
            <person name="Wu H."/>
            <person name="Tang D."/>
            <person name="Shen Q."/>
            <person name="Xue P."/>
            <person name="Zou S."/>
            <person name="Wang X."/>
            <person name="Liu X."/>
            <person name="Wang F."/>
            <person name="Yang Y."/>
            <person name="An X."/>
            <person name="Dong Z."/>
            <person name="Zhang K."/>
            <person name="Zhang X."/>
            <person name="Luo M.C."/>
            <person name="Dvorak J."/>
            <person name="Tong Y."/>
            <person name="Wang J."/>
            <person name="Yang H."/>
            <person name="Li Z."/>
            <person name="Wang D."/>
            <person name="Zhang A."/>
            <person name="Wang J."/>
        </authorList>
    </citation>
    <scope>NUCLEOTIDE SEQUENCE</scope>
    <source>
        <strain evidence="2">cv. G1812</strain>
    </source>
</reference>
<protein>
    <submittedName>
        <fullName evidence="1">Uncharacterized protein</fullName>
    </submittedName>
</protein>
<dbReference type="Proteomes" id="UP000015106">
    <property type="component" value="Chromosome 2"/>
</dbReference>
<reference evidence="1" key="2">
    <citation type="submission" date="2018-03" db="EMBL/GenBank/DDBJ databases">
        <title>The Triticum urartu genome reveals the dynamic nature of wheat genome evolution.</title>
        <authorList>
            <person name="Ling H."/>
            <person name="Ma B."/>
            <person name="Shi X."/>
            <person name="Liu H."/>
            <person name="Dong L."/>
            <person name="Sun H."/>
            <person name="Cao Y."/>
            <person name="Gao Q."/>
            <person name="Zheng S."/>
            <person name="Li Y."/>
            <person name="Yu Y."/>
            <person name="Du H."/>
            <person name="Qi M."/>
            <person name="Li Y."/>
            <person name="Yu H."/>
            <person name="Cui Y."/>
            <person name="Wang N."/>
            <person name="Chen C."/>
            <person name="Wu H."/>
            <person name="Zhao Y."/>
            <person name="Zhang J."/>
            <person name="Li Y."/>
            <person name="Zhou W."/>
            <person name="Zhang B."/>
            <person name="Hu W."/>
            <person name="Eijk M."/>
            <person name="Tang J."/>
            <person name="Witsenboer H."/>
            <person name="Zhao S."/>
            <person name="Li Z."/>
            <person name="Zhang A."/>
            <person name="Wang D."/>
            <person name="Liang C."/>
        </authorList>
    </citation>
    <scope>NUCLEOTIDE SEQUENCE [LARGE SCALE GENOMIC DNA]</scope>
    <source>
        <strain evidence="1">cv. G1812</strain>
    </source>
</reference>
<accession>A0A8R7PH82</accession>
<dbReference type="Gramene" id="TuG1812G0200003820.01.T01">
    <property type="protein sequence ID" value="TuG1812G0200003820.01.T01.cds360568"/>
    <property type="gene ID" value="TuG1812G0200003820.01"/>
</dbReference>
<sequence>MKRNRDTTTLKKSTCSCIILRPLPLQHHGALGALLLAVAGAAVGRRGEHRLPVDLVDHEDDVPRLGVRVRAAEGGRVPVEPVLLHQPARRRPYRPALPHVAVCEPASERHCLPAALAAVVRLLRAVLHPAPACARRRARLAGGLCREEEAPYLAIIPYVVFPEGELTRGQGQDVHALLDEAGEDVAAQPRPRDEVVVDELTAGGLEHVTGCQIRVRHRRSIPKL</sequence>
<dbReference type="EnsemblPlants" id="TuG1812G0200003820.01.T01">
    <property type="protein sequence ID" value="TuG1812G0200003820.01.T01.cds360568"/>
    <property type="gene ID" value="TuG1812G0200003820.01"/>
</dbReference>